<sequence>MKPLLPAVLSALLPFTADAAPRIVCHTHYNGESQAHVVRPVATPYGTEGITLGERFVFRVVFQDRPADIAAVKVLTSVLPDEGPPQPVHQATYRWPVAAGPQPEGQGFTGLQQVFEPTYNGHLEYWCKAFGRARR</sequence>
<name>A0A5C7T125_THASP</name>
<dbReference type="EMBL" id="SSFD01000063">
    <property type="protein sequence ID" value="TXH88996.1"/>
    <property type="molecule type" value="Genomic_DNA"/>
</dbReference>
<evidence type="ECO:0008006" key="4">
    <source>
        <dbReference type="Google" id="ProtNLM"/>
    </source>
</evidence>
<dbReference type="Proteomes" id="UP000321192">
    <property type="component" value="Unassembled WGS sequence"/>
</dbReference>
<accession>A0A5C7T125</accession>
<reference evidence="2 3" key="1">
    <citation type="submission" date="2018-09" db="EMBL/GenBank/DDBJ databases">
        <title>Metagenome Assembled Genomes from an Advanced Water Purification Facility.</title>
        <authorList>
            <person name="Stamps B.W."/>
            <person name="Spear J.R."/>
        </authorList>
    </citation>
    <scope>NUCLEOTIDE SEQUENCE [LARGE SCALE GENOMIC DNA]</scope>
    <source>
        <strain evidence="2">Bin_27_1</strain>
    </source>
</reference>
<gene>
    <name evidence="2" type="ORF">E6Q80_04665</name>
</gene>
<feature type="chain" id="PRO_5022970134" description="DUF2155 domain-containing protein" evidence="1">
    <location>
        <begin position="20"/>
        <end position="135"/>
    </location>
</feature>
<evidence type="ECO:0000313" key="2">
    <source>
        <dbReference type="EMBL" id="TXH88996.1"/>
    </source>
</evidence>
<comment type="caution">
    <text evidence="2">The sequence shown here is derived from an EMBL/GenBank/DDBJ whole genome shotgun (WGS) entry which is preliminary data.</text>
</comment>
<keyword evidence="1" id="KW-0732">Signal</keyword>
<evidence type="ECO:0000256" key="1">
    <source>
        <dbReference type="SAM" id="SignalP"/>
    </source>
</evidence>
<protein>
    <recommendedName>
        <fullName evidence="4">DUF2155 domain-containing protein</fullName>
    </recommendedName>
</protein>
<feature type="signal peptide" evidence="1">
    <location>
        <begin position="1"/>
        <end position="19"/>
    </location>
</feature>
<dbReference type="RefSeq" id="WP_276657230.1">
    <property type="nucleotide sequence ID" value="NZ_SSFD01000063.1"/>
</dbReference>
<dbReference type="AlphaFoldDB" id="A0A5C7T125"/>
<organism evidence="2 3">
    <name type="scientific">Thauera aminoaromatica</name>
    <dbReference type="NCBI Taxonomy" id="164330"/>
    <lineage>
        <taxon>Bacteria</taxon>
        <taxon>Pseudomonadati</taxon>
        <taxon>Pseudomonadota</taxon>
        <taxon>Betaproteobacteria</taxon>
        <taxon>Rhodocyclales</taxon>
        <taxon>Zoogloeaceae</taxon>
        <taxon>Thauera</taxon>
    </lineage>
</organism>
<proteinExistence type="predicted"/>
<evidence type="ECO:0000313" key="3">
    <source>
        <dbReference type="Proteomes" id="UP000321192"/>
    </source>
</evidence>